<sequence length="343" mass="37768">MLKPHQRVALYMEGYIHTEYVKMGLGVIRYLQNPIVGIIDSNHAGRNINQEYTIDRDIPIYKKLDQVIDQGAEVLILGIAPSGGKIPDTWHSVIQEALDSGLSIINGLHDSLGPSFSDHIQNTTQWIWDVRVPQFTPKIASGRAAKLTNKRLLMIGTDMACGKMTAGLEIYRWAQKNQIDTAFVATGQIGITLMGRGIPLDALKVDHACGAVEQMVVNYSDRSLVVVEGQGSLLHPGSSATLPLMRGTCPTHMILCHRADKTTLRNPESIKIPDLRDFITLNESLASVAGTYGNPKVVGIALNTVNLPEKEAKKYITHLESELKIPVTDVLRFGVEKIVKDFL</sequence>
<dbReference type="EMBL" id="FO117581">
    <property type="protein sequence ID" value="CCF99518.1"/>
    <property type="molecule type" value="Genomic_DNA"/>
</dbReference>
<feature type="domain" description="D-glutamate N-acetyltransferase-like C-terminal" evidence="1">
    <location>
        <begin position="138"/>
        <end position="339"/>
    </location>
</feature>
<feature type="domain" description="D-glutamate N-acetyltransferase-like N-terminal" evidence="2">
    <location>
        <begin position="42"/>
        <end position="133"/>
    </location>
</feature>
<dbReference type="Pfam" id="PF07755">
    <property type="entry name" value="DUF1611"/>
    <property type="match status" value="1"/>
</dbReference>
<dbReference type="PANTHER" id="PTHR40690:SF1">
    <property type="entry name" value="DUF1611 DOMAIN-CONTAINING PROTEIN"/>
    <property type="match status" value="1"/>
</dbReference>
<dbReference type="PANTHER" id="PTHR40690">
    <property type="entry name" value="GLL3100 PROTEIN"/>
    <property type="match status" value="1"/>
</dbReference>
<reference evidence="3" key="1">
    <citation type="journal article" date="2012" name="Environ. Microbiol.">
        <title>Genomic content of uncultured Bacteroidetes from contrasting oceanic provinces in the North Atlantic Ocean.</title>
        <authorList>
            <person name="Gomez-Pereira P.R."/>
            <person name="Schuler M."/>
            <person name="Fuchs B.M."/>
            <person name="Bennke C."/>
            <person name="Teeling H."/>
            <person name="Waldmann J."/>
            <person name="Richter M."/>
            <person name="Barbe V."/>
            <person name="Bataille E."/>
            <person name="Glockner F.O."/>
            <person name="Amann R."/>
        </authorList>
    </citation>
    <scope>NUCLEOTIDE SEQUENCE</scope>
</reference>
<organism evidence="3">
    <name type="scientific">uncultured Flavobacteriia bacterium</name>
    <dbReference type="NCBI Taxonomy" id="212695"/>
    <lineage>
        <taxon>Bacteria</taxon>
        <taxon>Pseudomonadati</taxon>
        <taxon>Bacteroidota</taxon>
        <taxon>Flavobacteriia</taxon>
        <taxon>environmental samples</taxon>
    </lineage>
</organism>
<name>H6REQ7_9BACT</name>
<reference evidence="3" key="2">
    <citation type="submission" date="2012-02" db="EMBL/GenBank/DDBJ databases">
        <authorList>
            <person name="Genoscope - CEA"/>
        </authorList>
    </citation>
    <scope>NUCLEOTIDE SEQUENCE</scope>
</reference>
<evidence type="ECO:0000313" key="3">
    <source>
        <dbReference type="EMBL" id="CCF99518.1"/>
    </source>
</evidence>
<dbReference type="PIRSF" id="PIRSF026760">
    <property type="entry name" value="UCP026760"/>
    <property type="match status" value="1"/>
</dbReference>
<protein>
    <submittedName>
        <fullName evidence="3">Protein containing DUF1611</fullName>
    </submittedName>
</protein>
<dbReference type="InterPro" id="IPR035402">
    <property type="entry name" value="DgcN-like_N"/>
</dbReference>
<gene>
    <name evidence="3" type="ORF">VIS_S18BIA10036</name>
</gene>
<dbReference type="Pfam" id="PF17396">
    <property type="entry name" value="DUF1611_N"/>
    <property type="match status" value="1"/>
</dbReference>
<dbReference type="InterPro" id="IPR011669">
    <property type="entry name" value="DgcN-like"/>
</dbReference>
<dbReference type="Gene3D" id="3.40.50.300">
    <property type="entry name" value="P-loop containing nucleotide triphosphate hydrolases"/>
    <property type="match status" value="1"/>
</dbReference>
<dbReference type="Gene3D" id="3.40.50.720">
    <property type="entry name" value="NAD(P)-binding Rossmann-like Domain"/>
    <property type="match status" value="1"/>
</dbReference>
<evidence type="ECO:0000259" key="2">
    <source>
        <dbReference type="Pfam" id="PF17396"/>
    </source>
</evidence>
<dbReference type="InterPro" id="IPR027417">
    <property type="entry name" value="P-loop_NTPase"/>
</dbReference>
<evidence type="ECO:0000259" key="1">
    <source>
        <dbReference type="Pfam" id="PF07755"/>
    </source>
</evidence>
<proteinExistence type="predicted"/>
<dbReference type="InterPro" id="IPR035086">
    <property type="entry name" value="DgcN-like_C"/>
</dbReference>
<dbReference type="AlphaFoldDB" id="H6REQ7"/>
<accession>H6REQ7</accession>
<dbReference type="SUPFAM" id="SSF52540">
    <property type="entry name" value="P-loop containing nucleoside triphosphate hydrolases"/>
    <property type="match status" value="1"/>
</dbReference>